<sequence length="329" mass="36567">MSMADRISAVNANLRQTRGSLASLGVQPGPGLEEQKRRKKSGAAEDRIAERDESGGGVQLNEEGGEGAGDQQTGSGDQQTGPINHQTGGGNQQGRPEEQGDRTESDDKSWRPGADKGKGPGGDESEEDELSEGGSASLAEGDHLLMTQAQIDELYTSGDPDNANKAAALLACFMDSLVEKTQRSASRQLTSQPPKRRQQHQRENTGMRRRSPSPYNLIQENLTELSAEPEDTGRYQAGKRLRPPSPIAYENAKKTTEGWLPDDEYREKKAAERRNRSKRDYDRNNRRGRRSPERLNDRRDDWKERQASPNRGNNHGYETKRSNHYGKRS</sequence>
<proteinExistence type="predicted"/>
<feature type="compositionally biased region" description="Low complexity" evidence="1">
    <location>
        <begin position="69"/>
        <end position="81"/>
    </location>
</feature>
<evidence type="ECO:0000313" key="2">
    <source>
        <dbReference type="EMBL" id="EGF98793.1"/>
    </source>
</evidence>
<evidence type="ECO:0000313" key="3">
    <source>
        <dbReference type="Proteomes" id="UP000001072"/>
    </source>
</evidence>
<organism evidence="3">
    <name type="scientific">Melampsora larici-populina (strain 98AG31 / pathotype 3-4-7)</name>
    <name type="common">Poplar leaf rust fungus</name>
    <dbReference type="NCBI Taxonomy" id="747676"/>
    <lineage>
        <taxon>Eukaryota</taxon>
        <taxon>Fungi</taxon>
        <taxon>Dikarya</taxon>
        <taxon>Basidiomycota</taxon>
        <taxon>Pucciniomycotina</taxon>
        <taxon>Pucciniomycetes</taxon>
        <taxon>Pucciniales</taxon>
        <taxon>Melampsoraceae</taxon>
        <taxon>Melampsora</taxon>
    </lineage>
</organism>
<dbReference type="EMBL" id="GL883169">
    <property type="protein sequence ID" value="EGF98793.1"/>
    <property type="molecule type" value="Genomic_DNA"/>
</dbReference>
<reference evidence="3" key="1">
    <citation type="journal article" date="2011" name="Proc. Natl. Acad. Sci. U.S.A.">
        <title>Obligate biotrophy features unraveled by the genomic analysis of rust fungi.</title>
        <authorList>
            <person name="Duplessis S."/>
            <person name="Cuomo C.A."/>
            <person name="Lin Y.-C."/>
            <person name="Aerts A."/>
            <person name="Tisserant E."/>
            <person name="Veneault-Fourrey C."/>
            <person name="Joly D.L."/>
            <person name="Hacquard S."/>
            <person name="Amselem J."/>
            <person name="Cantarel B.L."/>
            <person name="Chiu R."/>
            <person name="Coutinho P.M."/>
            <person name="Feau N."/>
            <person name="Field M."/>
            <person name="Frey P."/>
            <person name="Gelhaye E."/>
            <person name="Goldberg J."/>
            <person name="Grabherr M.G."/>
            <person name="Kodira C.D."/>
            <person name="Kohler A."/>
            <person name="Kuees U."/>
            <person name="Lindquist E.A."/>
            <person name="Lucas S.M."/>
            <person name="Mago R."/>
            <person name="Mauceli E."/>
            <person name="Morin E."/>
            <person name="Murat C."/>
            <person name="Pangilinan J.L."/>
            <person name="Park R."/>
            <person name="Pearson M."/>
            <person name="Quesneville H."/>
            <person name="Rouhier N."/>
            <person name="Sakthikumar S."/>
            <person name="Salamov A.A."/>
            <person name="Schmutz J."/>
            <person name="Selles B."/>
            <person name="Shapiro H."/>
            <person name="Tanguay P."/>
            <person name="Tuskan G.A."/>
            <person name="Henrissat B."/>
            <person name="Van de Peer Y."/>
            <person name="Rouze P."/>
            <person name="Ellis J.G."/>
            <person name="Dodds P.N."/>
            <person name="Schein J.E."/>
            <person name="Zhong S."/>
            <person name="Hamelin R.C."/>
            <person name="Grigoriev I.V."/>
            <person name="Szabo L.J."/>
            <person name="Martin F."/>
        </authorList>
    </citation>
    <scope>NUCLEOTIDE SEQUENCE [LARGE SCALE GENOMIC DNA]</scope>
    <source>
        <strain evidence="3">98AG31 / pathotype 3-4-7</strain>
    </source>
</reference>
<feature type="region of interest" description="Disordered" evidence="1">
    <location>
        <begin position="1"/>
        <end position="144"/>
    </location>
</feature>
<keyword evidence="3" id="KW-1185">Reference proteome</keyword>
<feature type="compositionally biased region" description="Polar residues" evidence="1">
    <location>
        <begin position="213"/>
        <end position="224"/>
    </location>
</feature>
<feature type="region of interest" description="Disordered" evidence="1">
    <location>
        <begin position="180"/>
        <end position="329"/>
    </location>
</feature>
<feature type="compositionally biased region" description="Basic and acidic residues" evidence="1">
    <location>
        <begin position="95"/>
        <end position="118"/>
    </location>
</feature>
<dbReference type="GeneID" id="18924936"/>
<gene>
    <name evidence="2" type="ORF">MELLADRAFT_113272</name>
</gene>
<dbReference type="Proteomes" id="UP000001072">
    <property type="component" value="Unassembled WGS sequence"/>
</dbReference>
<name>F4S9B6_MELLP</name>
<protein>
    <submittedName>
        <fullName evidence="2">Uncharacterized protein</fullName>
    </submittedName>
</protein>
<feature type="compositionally biased region" description="Basic and acidic residues" evidence="1">
    <location>
        <begin position="263"/>
        <end position="306"/>
    </location>
</feature>
<dbReference type="KEGG" id="mlr:MELLADRAFT_113272"/>
<dbReference type="InParanoid" id="F4S9B6"/>
<feature type="compositionally biased region" description="Polar residues" evidence="1">
    <location>
        <begin position="10"/>
        <end position="20"/>
    </location>
</feature>
<feature type="compositionally biased region" description="Basic and acidic residues" evidence="1">
    <location>
        <begin position="42"/>
        <end position="54"/>
    </location>
</feature>
<dbReference type="HOGENOM" id="CLU_844892_0_0_1"/>
<evidence type="ECO:0000256" key="1">
    <source>
        <dbReference type="SAM" id="MobiDB-lite"/>
    </source>
</evidence>
<dbReference type="RefSeq" id="XP_007417961.1">
    <property type="nucleotide sequence ID" value="XM_007417899.1"/>
</dbReference>
<dbReference type="AlphaFoldDB" id="F4S9B6"/>
<feature type="compositionally biased region" description="Polar residues" evidence="1">
    <location>
        <begin position="183"/>
        <end position="193"/>
    </location>
</feature>
<dbReference type="VEuPathDB" id="FungiDB:MELLADRAFT_113272"/>
<accession>F4S9B6</accession>